<dbReference type="PANTHER" id="PTHR31375">
    <property type="match status" value="1"/>
</dbReference>
<keyword evidence="6 15" id="KW-0326">Glycosidase</keyword>
<reference evidence="18" key="1">
    <citation type="journal article" date="2012" name="Nature">
        <title>A physical, genetic and functional sequence assembly of the barley genome.</title>
        <authorList>
            <consortium name="The International Barley Genome Sequencing Consortium"/>
            <person name="Mayer K.F."/>
            <person name="Waugh R."/>
            <person name="Brown J.W."/>
            <person name="Schulman A."/>
            <person name="Langridge P."/>
            <person name="Platzer M."/>
            <person name="Fincher G.B."/>
            <person name="Muehlbauer G.J."/>
            <person name="Sato K."/>
            <person name="Close T.J."/>
            <person name="Wise R.P."/>
            <person name="Stein N."/>
        </authorList>
    </citation>
    <scope>NUCLEOTIDE SEQUENCE [LARGE SCALE GENOMIC DNA]</scope>
    <source>
        <strain evidence="18">cv. Morex</strain>
    </source>
</reference>
<comment type="subcellular location">
    <subcellularLocation>
        <location evidence="1">Secreted</location>
        <location evidence="1">Cell wall</location>
    </subcellularLocation>
</comment>
<evidence type="ECO:0000256" key="16">
    <source>
        <dbReference type="SAM" id="MobiDB-lite"/>
    </source>
</evidence>
<accession>A0A8I6Z0S8</accession>
<dbReference type="GO" id="GO:0004650">
    <property type="term" value="F:polygalacturonase activity"/>
    <property type="evidence" value="ECO:0007669"/>
    <property type="project" value="InterPro"/>
</dbReference>
<evidence type="ECO:0000256" key="6">
    <source>
        <dbReference type="ARBA" id="ARBA00023295"/>
    </source>
</evidence>
<evidence type="ECO:0000256" key="13">
    <source>
        <dbReference type="ARBA" id="ARBA00083621"/>
    </source>
</evidence>
<keyword evidence="3" id="KW-0134">Cell wall</keyword>
<dbReference type="KEGG" id="hvg:123402122"/>
<comment type="similarity">
    <text evidence="2 15">Belongs to the glycosyl hydrolase 28 family.</text>
</comment>
<evidence type="ECO:0000256" key="8">
    <source>
        <dbReference type="ARBA" id="ARBA00038933"/>
    </source>
</evidence>
<protein>
    <recommendedName>
        <fullName evidence="12">Exopolygalacturonase</fullName>
        <ecNumber evidence="8">3.2.1.67</ecNumber>
    </recommendedName>
    <alternativeName>
        <fullName evidence="9">Galacturan 1,4-alpha-galacturonidase</fullName>
    </alternativeName>
    <alternativeName>
        <fullName evidence="13">Pectinase</fullName>
    </alternativeName>
</protein>
<dbReference type="SMART" id="SM00710">
    <property type="entry name" value="PbH1"/>
    <property type="match status" value="4"/>
</dbReference>
<evidence type="ECO:0000256" key="4">
    <source>
        <dbReference type="ARBA" id="ARBA00022525"/>
    </source>
</evidence>
<evidence type="ECO:0000256" key="3">
    <source>
        <dbReference type="ARBA" id="ARBA00022512"/>
    </source>
</evidence>
<evidence type="ECO:0000256" key="9">
    <source>
        <dbReference type="ARBA" id="ARBA00043142"/>
    </source>
</evidence>
<dbReference type="RefSeq" id="XP_044951938.1">
    <property type="nucleotide sequence ID" value="XM_045096003.1"/>
</dbReference>
<sequence>MGPASPSTSPQLTTPDQTRSTNKMAMAMAGRSSSTAVAVAVAVYAVALLVSTAWAAATPAKPAAGGAPSMPAGPLDIVLLGAKGDGKTDATQTIMKAWKNACAATGTQKIIIPAGNFLVGALELSGPCTSSIIIRLDGNLLGTGDLNAYKKNWIEVMHVDNFSINGHGTIDGQGPLVWEKNQCNKNYNCKILPNSLVLDYVNNATIRGITLKNAKFFHLNLFNCKTVLVENVQITAPGDSPNTDGIHMGDSEDVTIKSTTIGVGDDCISIGPGTKHVKIHGSHCGPGHGISVGSLGRYKDEKDVEDIQVTNCTIKGATNGLRIKSYEDSKSALRATRFVYDDVRMDNVSFPIVIDQKYCPNNICAKASGASKVVVADIVFKNIVGTSATPEAVTLNCANNVPCQGVQLVNVNLKYTGTNNKTMAVCHNALGKSVNVVKELACL</sequence>
<dbReference type="PROSITE" id="PS00502">
    <property type="entry name" value="POLYGALACTURONASE"/>
    <property type="match status" value="1"/>
</dbReference>
<keyword evidence="7" id="KW-0961">Cell wall biogenesis/degradation</keyword>
<dbReference type="EnsemblPlants" id="HORVU.MOREX.r3.6HG0573120.1">
    <property type="protein sequence ID" value="HORVU.MOREX.r3.6HG0573120.1"/>
    <property type="gene ID" value="HORVU.MOREX.r3.6HG0573120"/>
</dbReference>
<feature type="region of interest" description="Disordered" evidence="16">
    <location>
        <begin position="1"/>
        <end position="20"/>
    </location>
</feature>
<dbReference type="OMA" id="NCKVLPN"/>
<dbReference type="GO" id="GO:0047911">
    <property type="term" value="F:galacturan 1,4-alpha-galacturonidase activity"/>
    <property type="evidence" value="ECO:0007669"/>
    <property type="project" value="UniProtKB-EC"/>
</dbReference>
<dbReference type="OrthoDB" id="640420at2759"/>
<dbReference type="FunFam" id="2.160.20.10:FF:000004">
    <property type="entry name" value="Pectin lyase-like superfamily protein"/>
    <property type="match status" value="1"/>
</dbReference>
<evidence type="ECO:0000256" key="11">
    <source>
        <dbReference type="ARBA" id="ARBA00057651"/>
    </source>
</evidence>
<gene>
    <name evidence="17" type="primary">LOC123402122</name>
</gene>
<evidence type="ECO:0000256" key="7">
    <source>
        <dbReference type="ARBA" id="ARBA00023316"/>
    </source>
</evidence>
<dbReference type="InterPro" id="IPR011050">
    <property type="entry name" value="Pectin_lyase_fold/virulence"/>
</dbReference>
<evidence type="ECO:0000256" key="10">
    <source>
        <dbReference type="ARBA" id="ARBA00048766"/>
    </source>
</evidence>
<keyword evidence="4" id="KW-0964">Secreted</keyword>
<dbReference type="InterPro" id="IPR000743">
    <property type="entry name" value="Glyco_hydro_28"/>
</dbReference>
<dbReference type="GO" id="GO:0005975">
    <property type="term" value="P:carbohydrate metabolic process"/>
    <property type="evidence" value="ECO:0007669"/>
    <property type="project" value="InterPro"/>
</dbReference>
<dbReference type="Gramene" id="HORVU.MOREX.r2.6HG0475120.1">
    <property type="protein sequence ID" value="HORVU.MOREX.r2.6HG0475120.1"/>
    <property type="gene ID" value="HORVU.MOREX.r2.6HG0475120"/>
</dbReference>
<evidence type="ECO:0000256" key="2">
    <source>
        <dbReference type="ARBA" id="ARBA00008834"/>
    </source>
</evidence>
<proteinExistence type="inferred from homology"/>
<keyword evidence="5 15" id="KW-0378">Hydrolase</keyword>
<evidence type="ECO:0000256" key="5">
    <source>
        <dbReference type="ARBA" id="ARBA00022801"/>
    </source>
</evidence>
<evidence type="ECO:0000313" key="18">
    <source>
        <dbReference type="Proteomes" id="UP000011116"/>
    </source>
</evidence>
<dbReference type="Gramene" id="HORVU.MOREX.r3.6HG0573120.1">
    <property type="protein sequence ID" value="HORVU.MOREX.r3.6HG0573120.1"/>
    <property type="gene ID" value="HORVU.MOREX.r3.6HG0573120"/>
</dbReference>
<evidence type="ECO:0000256" key="15">
    <source>
        <dbReference type="RuleBase" id="RU361169"/>
    </source>
</evidence>
<keyword evidence="18" id="KW-1185">Reference proteome</keyword>
<name>A0A8I6Z0S8_HORVV</name>
<dbReference type="Proteomes" id="UP000011116">
    <property type="component" value="Chromosome 6H"/>
</dbReference>
<dbReference type="GO" id="GO:0071555">
    <property type="term" value="P:cell wall organization"/>
    <property type="evidence" value="ECO:0007669"/>
    <property type="project" value="UniProtKB-KW"/>
</dbReference>
<evidence type="ECO:0000256" key="12">
    <source>
        <dbReference type="ARBA" id="ARBA00068298"/>
    </source>
</evidence>
<dbReference type="InterPro" id="IPR006626">
    <property type="entry name" value="PbH1"/>
</dbReference>
<evidence type="ECO:0000256" key="1">
    <source>
        <dbReference type="ARBA" id="ARBA00004191"/>
    </source>
</evidence>
<reference evidence="17" key="2">
    <citation type="submission" date="2020-10" db="EMBL/GenBank/DDBJ databases">
        <authorList>
            <person name="Scholz U."/>
            <person name="Mascher M."/>
            <person name="Fiebig A."/>
        </authorList>
    </citation>
    <scope>NUCLEOTIDE SEQUENCE [LARGE SCALE GENOMIC DNA]</scope>
    <source>
        <strain evidence="17">cv. Morex</strain>
    </source>
</reference>
<evidence type="ECO:0000256" key="14">
    <source>
        <dbReference type="PROSITE-ProRule" id="PRU10052"/>
    </source>
</evidence>
<comment type="function">
    <text evidence="11">May function in depolymerizing pectin during pollen development, germination, and tube growth. Acts as an exo-polygalacturonase.</text>
</comment>
<dbReference type="SMR" id="A0A8I6Z0S8"/>
<dbReference type="Pfam" id="PF00295">
    <property type="entry name" value="Glyco_hydro_28"/>
    <property type="match status" value="1"/>
</dbReference>
<comment type="catalytic activity">
    <reaction evidence="10">
        <text>[(1-&gt;4)-alpha-D-galacturonosyl](n) + H2O = alpha-D-galacturonate + [(1-&gt;4)-alpha-D-galacturonosyl](n-1)</text>
        <dbReference type="Rhea" id="RHEA:14117"/>
        <dbReference type="Rhea" id="RHEA-COMP:14570"/>
        <dbReference type="Rhea" id="RHEA-COMP:14572"/>
        <dbReference type="ChEBI" id="CHEBI:15377"/>
        <dbReference type="ChEBI" id="CHEBI:58658"/>
        <dbReference type="ChEBI" id="CHEBI:140523"/>
        <dbReference type="EC" id="3.2.1.67"/>
    </reaction>
</comment>
<dbReference type="InterPro" id="IPR012334">
    <property type="entry name" value="Pectin_lyas_fold"/>
</dbReference>
<dbReference type="Gene3D" id="2.160.20.10">
    <property type="entry name" value="Single-stranded right-handed beta-helix, Pectin lyase-like"/>
    <property type="match status" value="1"/>
</dbReference>
<dbReference type="AlphaFoldDB" id="A0A8I6Z0S8"/>
<dbReference type="EC" id="3.2.1.67" evidence="8"/>
<dbReference type="GeneID" id="123402122"/>
<dbReference type="SUPFAM" id="SSF51126">
    <property type="entry name" value="Pectin lyase-like"/>
    <property type="match status" value="1"/>
</dbReference>
<feature type="active site" evidence="14">
    <location>
        <position position="288"/>
    </location>
</feature>
<reference evidence="17" key="3">
    <citation type="submission" date="2022-01" db="UniProtKB">
        <authorList>
            <consortium name="EnsemblPlants"/>
        </authorList>
    </citation>
    <scope>IDENTIFICATION</scope>
    <source>
        <strain evidence="17">subsp. vulgare</strain>
    </source>
</reference>
<organism evidence="17 18">
    <name type="scientific">Hordeum vulgare subsp. vulgare</name>
    <name type="common">Domesticated barley</name>
    <dbReference type="NCBI Taxonomy" id="112509"/>
    <lineage>
        <taxon>Eukaryota</taxon>
        <taxon>Viridiplantae</taxon>
        <taxon>Streptophyta</taxon>
        <taxon>Embryophyta</taxon>
        <taxon>Tracheophyta</taxon>
        <taxon>Spermatophyta</taxon>
        <taxon>Magnoliopsida</taxon>
        <taxon>Liliopsida</taxon>
        <taxon>Poales</taxon>
        <taxon>Poaceae</taxon>
        <taxon>BOP clade</taxon>
        <taxon>Pooideae</taxon>
        <taxon>Triticodae</taxon>
        <taxon>Triticeae</taxon>
        <taxon>Hordeinae</taxon>
        <taxon>Hordeum</taxon>
    </lineage>
</organism>
<evidence type="ECO:0000313" key="17">
    <source>
        <dbReference type="EnsemblPlants" id="HORVU.MOREX.r3.6HG0573120.1"/>
    </source>
</evidence>